<organism evidence="4 5">
    <name type="scientific">Antarcticimicrobium sediminis</name>
    <dbReference type="NCBI Taxonomy" id="2546227"/>
    <lineage>
        <taxon>Bacteria</taxon>
        <taxon>Pseudomonadati</taxon>
        <taxon>Pseudomonadota</taxon>
        <taxon>Alphaproteobacteria</taxon>
        <taxon>Rhodobacterales</taxon>
        <taxon>Paracoccaceae</taxon>
        <taxon>Antarcticimicrobium</taxon>
    </lineage>
</organism>
<dbReference type="GO" id="GO:0000976">
    <property type="term" value="F:transcription cis-regulatory region binding"/>
    <property type="evidence" value="ECO:0007669"/>
    <property type="project" value="TreeGrafter"/>
</dbReference>
<sequence>MHFEPLKRDALFGQYLGGSQPHWPGPDKGEPVACSCHVSSRAGCYIEHVTKIKQYASAHRRIRVEKQRKRAPSQRSLQTKTRILDAAERVFSQHGFDGATIRDIAAEAGVPAGLVHHHGGGKEELFHRTVARRAQELSQLRLEALATRKAAGPMALRDVVCCFLEPYVRMAREGGPQWLAYARLVAHVSADPRWRGLAAEWFDPTMGRFIDEIAALHPGVPRRAVATGFVYSVAAMLAHVTSGWRIAALAGEQEATAVAEDLVTFCAAGVEAALRPH</sequence>
<reference evidence="4 5" key="1">
    <citation type="submission" date="2019-03" db="EMBL/GenBank/DDBJ databases">
        <authorList>
            <person name="Zhang S."/>
        </authorList>
    </citation>
    <scope>NUCLEOTIDE SEQUENCE [LARGE SCALE GENOMIC DNA]</scope>
    <source>
        <strain evidence="4 5">S4J41</strain>
    </source>
</reference>
<feature type="domain" description="HTH tetR-type" evidence="3">
    <location>
        <begin position="77"/>
        <end position="137"/>
    </location>
</feature>
<dbReference type="PANTHER" id="PTHR30055">
    <property type="entry name" value="HTH-TYPE TRANSCRIPTIONAL REGULATOR RUTR"/>
    <property type="match status" value="1"/>
</dbReference>
<dbReference type="OrthoDB" id="2356263at2"/>
<dbReference type="GO" id="GO:0003700">
    <property type="term" value="F:DNA-binding transcription factor activity"/>
    <property type="evidence" value="ECO:0007669"/>
    <property type="project" value="TreeGrafter"/>
</dbReference>
<dbReference type="PRINTS" id="PR00455">
    <property type="entry name" value="HTHTETR"/>
</dbReference>
<dbReference type="EMBL" id="SMFP01000003">
    <property type="protein sequence ID" value="TDE39745.1"/>
    <property type="molecule type" value="Genomic_DNA"/>
</dbReference>
<feature type="DNA-binding region" description="H-T-H motif" evidence="2">
    <location>
        <begin position="100"/>
        <end position="119"/>
    </location>
</feature>
<dbReference type="SUPFAM" id="SSF48498">
    <property type="entry name" value="Tetracyclin repressor-like, C-terminal domain"/>
    <property type="match status" value="1"/>
</dbReference>
<dbReference type="Proteomes" id="UP000294662">
    <property type="component" value="Unassembled WGS sequence"/>
</dbReference>
<evidence type="ECO:0000313" key="4">
    <source>
        <dbReference type="EMBL" id="TDE39745.1"/>
    </source>
</evidence>
<evidence type="ECO:0000313" key="5">
    <source>
        <dbReference type="Proteomes" id="UP000294662"/>
    </source>
</evidence>
<dbReference type="Pfam" id="PF00440">
    <property type="entry name" value="TetR_N"/>
    <property type="match status" value="1"/>
</dbReference>
<gene>
    <name evidence="4" type="ORF">E1B25_06760</name>
</gene>
<dbReference type="Gene3D" id="1.10.357.10">
    <property type="entry name" value="Tetracycline Repressor, domain 2"/>
    <property type="match status" value="1"/>
</dbReference>
<dbReference type="InterPro" id="IPR009057">
    <property type="entry name" value="Homeodomain-like_sf"/>
</dbReference>
<dbReference type="Pfam" id="PF17939">
    <property type="entry name" value="TetR_C_30"/>
    <property type="match status" value="1"/>
</dbReference>
<dbReference type="PANTHER" id="PTHR30055:SF226">
    <property type="entry name" value="HTH-TYPE TRANSCRIPTIONAL REGULATOR PKSA"/>
    <property type="match status" value="1"/>
</dbReference>
<protein>
    <submittedName>
        <fullName evidence="4">TetR/AcrR family transcriptional regulator</fullName>
    </submittedName>
</protein>
<comment type="caution">
    <text evidence="4">The sequence shown here is derived from an EMBL/GenBank/DDBJ whole genome shotgun (WGS) entry which is preliminary data.</text>
</comment>
<dbReference type="AlphaFoldDB" id="A0A4R5EXK0"/>
<keyword evidence="5" id="KW-1185">Reference proteome</keyword>
<proteinExistence type="predicted"/>
<dbReference type="InterPro" id="IPR001647">
    <property type="entry name" value="HTH_TetR"/>
</dbReference>
<evidence type="ECO:0000256" key="1">
    <source>
        <dbReference type="ARBA" id="ARBA00023125"/>
    </source>
</evidence>
<name>A0A4R5EXK0_9RHOB</name>
<dbReference type="InterPro" id="IPR036271">
    <property type="entry name" value="Tet_transcr_reg_TetR-rel_C_sf"/>
</dbReference>
<evidence type="ECO:0000256" key="2">
    <source>
        <dbReference type="PROSITE-ProRule" id="PRU00335"/>
    </source>
</evidence>
<dbReference type="InterPro" id="IPR050109">
    <property type="entry name" value="HTH-type_TetR-like_transc_reg"/>
</dbReference>
<accession>A0A4R5EXK0</accession>
<keyword evidence="1 2" id="KW-0238">DNA-binding</keyword>
<dbReference type="SUPFAM" id="SSF46689">
    <property type="entry name" value="Homeodomain-like"/>
    <property type="match status" value="1"/>
</dbReference>
<dbReference type="PROSITE" id="PS50977">
    <property type="entry name" value="HTH_TETR_2"/>
    <property type="match status" value="1"/>
</dbReference>
<dbReference type="InterPro" id="IPR041586">
    <property type="entry name" value="PsrA_TetR_C"/>
</dbReference>
<evidence type="ECO:0000259" key="3">
    <source>
        <dbReference type="PROSITE" id="PS50977"/>
    </source>
</evidence>